<dbReference type="RefSeq" id="WP_377851714.1">
    <property type="nucleotide sequence ID" value="NZ_JBHLZU010000010.1"/>
</dbReference>
<evidence type="ECO:0000313" key="2">
    <source>
        <dbReference type="EMBL" id="MFB9904506.1"/>
    </source>
</evidence>
<feature type="domain" description="HTH marR-type" evidence="1">
    <location>
        <begin position="17"/>
        <end position="150"/>
    </location>
</feature>
<evidence type="ECO:0000259" key="1">
    <source>
        <dbReference type="PROSITE" id="PS50995"/>
    </source>
</evidence>
<dbReference type="EMBL" id="JBHLZU010000010">
    <property type="protein sequence ID" value="MFB9904506.1"/>
    <property type="molecule type" value="Genomic_DNA"/>
</dbReference>
<dbReference type="PANTHER" id="PTHR33164">
    <property type="entry name" value="TRANSCRIPTIONAL REGULATOR, MARR FAMILY"/>
    <property type="match status" value="1"/>
</dbReference>
<organism evidence="2 3">
    <name type="scientific">Allokutzneria oryzae</name>
    <dbReference type="NCBI Taxonomy" id="1378989"/>
    <lineage>
        <taxon>Bacteria</taxon>
        <taxon>Bacillati</taxon>
        <taxon>Actinomycetota</taxon>
        <taxon>Actinomycetes</taxon>
        <taxon>Pseudonocardiales</taxon>
        <taxon>Pseudonocardiaceae</taxon>
        <taxon>Allokutzneria</taxon>
    </lineage>
</organism>
<dbReference type="PANTHER" id="PTHR33164:SF99">
    <property type="entry name" value="MARR FAMILY REGULATORY PROTEIN"/>
    <property type="match status" value="1"/>
</dbReference>
<dbReference type="InterPro" id="IPR036390">
    <property type="entry name" value="WH_DNA-bd_sf"/>
</dbReference>
<proteinExistence type="predicted"/>
<dbReference type="SMART" id="SM00347">
    <property type="entry name" value="HTH_MARR"/>
    <property type="match status" value="1"/>
</dbReference>
<dbReference type="Proteomes" id="UP001589693">
    <property type="component" value="Unassembled WGS sequence"/>
</dbReference>
<dbReference type="SUPFAM" id="SSF46785">
    <property type="entry name" value="Winged helix' DNA-binding domain"/>
    <property type="match status" value="1"/>
</dbReference>
<gene>
    <name evidence="2" type="ORF">ACFFQA_11245</name>
</gene>
<keyword evidence="3" id="KW-1185">Reference proteome</keyword>
<evidence type="ECO:0000313" key="3">
    <source>
        <dbReference type="Proteomes" id="UP001589693"/>
    </source>
</evidence>
<accession>A0ABV5ZUD6</accession>
<sequence length="150" mass="16663">MFAQRAMPVLLPPIPADRELWSTLTALFGQVEAALERALQRGYGLSLSEYRAVCALAESDQGYLRMQDLADAVGLNQSSISRLVARLERSGLTSRRLCETDRRGVCTEVTERGRSVCERAVLTYEVVLTAELDRAAAEPRFADMVDRIRG</sequence>
<dbReference type="InterPro" id="IPR000835">
    <property type="entry name" value="HTH_MarR-typ"/>
</dbReference>
<dbReference type="InterPro" id="IPR039422">
    <property type="entry name" value="MarR/SlyA-like"/>
</dbReference>
<dbReference type="Pfam" id="PF12802">
    <property type="entry name" value="MarR_2"/>
    <property type="match status" value="1"/>
</dbReference>
<reference evidence="2 3" key="1">
    <citation type="submission" date="2024-09" db="EMBL/GenBank/DDBJ databases">
        <authorList>
            <person name="Sun Q."/>
            <person name="Mori K."/>
        </authorList>
    </citation>
    <scope>NUCLEOTIDE SEQUENCE [LARGE SCALE GENOMIC DNA]</scope>
    <source>
        <strain evidence="2 3">TBRC 7907</strain>
    </source>
</reference>
<protein>
    <submittedName>
        <fullName evidence="2">MarR family winged helix-turn-helix transcriptional regulator</fullName>
    </submittedName>
</protein>
<dbReference type="PRINTS" id="PR00598">
    <property type="entry name" value="HTHMARR"/>
</dbReference>
<dbReference type="InterPro" id="IPR036388">
    <property type="entry name" value="WH-like_DNA-bd_sf"/>
</dbReference>
<comment type="caution">
    <text evidence="2">The sequence shown here is derived from an EMBL/GenBank/DDBJ whole genome shotgun (WGS) entry which is preliminary data.</text>
</comment>
<dbReference type="Gene3D" id="1.10.10.10">
    <property type="entry name" value="Winged helix-like DNA-binding domain superfamily/Winged helix DNA-binding domain"/>
    <property type="match status" value="1"/>
</dbReference>
<name>A0ABV5ZUD6_9PSEU</name>
<dbReference type="PROSITE" id="PS50995">
    <property type="entry name" value="HTH_MARR_2"/>
    <property type="match status" value="1"/>
</dbReference>